<feature type="transmembrane region" description="Helical" evidence="8">
    <location>
        <begin position="135"/>
        <end position="152"/>
    </location>
</feature>
<name>A0A291GD91_9RHOB</name>
<evidence type="ECO:0000256" key="4">
    <source>
        <dbReference type="ARBA" id="ARBA00022679"/>
    </source>
</evidence>
<comment type="subcellular location">
    <subcellularLocation>
        <location evidence="1">Cell membrane</location>
        <topology evidence="1">Multi-pass membrane protein</topology>
    </subcellularLocation>
</comment>
<dbReference type="Pfam" id="PF13231">
    <property type="entry name" value="PMT_2"/>
    <property type="match status" value="1"/>
</dbReference>
<evidence type="ECO:0000256" key="8">
    <source>
        <dbReference type="SAM" id="Phobius"/>
    </source>
</evidence>
<reference evidence="10 11" key="1">
    <citation type="submission" date="2017-06" db="EMBL/GenBank/DDBJ databases">
        <title>Celeribacter sp. TSPH2 complete genome sequence.</title>
        <authorList>
            <person name="Woo J.-H."/>
            <person name="Kim H.-S."/>
        </authorList>
    </citation>
    <scope>NUCLEOTIDE SEQUENCE [LARGE SCALE GENOMIC DNA]</scope>
    <source>
        <strain evidence="10 11">TSPH2</strain>
    </source>
</reference>
<proteinExistence type="predicted"/>
<evidence type="ECO:0000256" key="6">
    <source>
        <dbReference type="ARBA" id="ARBA00022989"/>
    </source>
</evidence>
<feature type="transmembrane region" description="Helical" evidence="8">
    <location>
        <begin position="254"/>
        <end position="276"/>
    </location>
</feature>
<feature type="transmembrane region" description="Helical" evidence="8">
    <location>
        <begin position="203"/>
        <end position="221"/>
    </location>
</feature>
<dbReference type="PANTHER" id="PTHR33908:SF11">
    <property type="entry name" value="MEMBRANE PROTEIN"/>
    <property type="match status" value="1"/>
</dbReference>
<evidence type="ECO:0000259" key="9">
    <source>
        <dbReference type="Pfam" id="PF13231"/>
    </source>
</evidence>
<feature type="transmembrane region" description="Helical" evidence="8">
    <location>
        <begin position="105"/>
        <end position="123"/>
    </location>
</feature>
<feature type="transmembrane region" description="Helical" evidence="8">
    <location>
        <begin position="318"/>
        <end position="336"/>
    </location>
</feature>
<organism evidence="10 11">
    <name type="scientific">Celeribacter ethanolicus</name>
    <dbReference type="NCBI Taxonomy" id="1758178"/>
    <lineage>
        <taxon>Bacteria</taxon>
        <taxon>Pseudomonadati</taxon>
        <taxon>Pseudomonadota</taxon>
        <taxon>Alphaproteobacteria</taxon>
        <taxon>Rhodobacterales</taxon>
        <taxon>Roseobacteraceae</taxon>
        <taxon>Celeribacter</taxon>
    </lineage>
</organism>
<evidence type="ECO:0000313" key="11">
    <source>
        <dbReference type="Proteomes" id="UP000217935"/>
    </source>
</evidence>
<keyword evidence="2" id="KW-1003">Cell membrane</keyword>
<dbReference type="GO" id="GO:0009103">
    <property type="term" value="P:lipopolysaccharide biosynthetic process"/>
    <property type="evidence" value="ECO:0007669"/>
    <property type="project" value="UniProtKB-ARBA"/>
</dbReference>
<keyword evidence="5 8" id="KW-0812">Transmembrane</keyword>
<dbReference type="Proteomes" id="UP000217935">
    <property type="component" value="Chromosome"/>
</dbReference>
<dbReference type="EMBL" id="CP022196">
    <property type="protein sequence ID" value="ATG48012.1"/>
    <property type="molecule type" value="Genomic_DNA"/>
</dbReference>
<evidence type="ECO:0000256" key="2">
    <source>
        <dbReference type="ARBA" id="ARBA00022475"/>
    </source>
</evidence>
<feature type="transmembrane region" description="Helical" evidence="8">
    <location>
        <begin position="348"/>
        <end position="368"/>
    </location>
</feature>
<evidence type="ECO:0000256" key="3">
    <source>
        <dbReference type="ARBA" id="ARBA00022676"/>
    </source>
</evidence>
<evidence type="ECO:0000256" key="5">
    <source>
        <dbReference type="ARBA" id="ARBA00022692"/>
    </source>
</evidence>
<dbReference type="KEGG" id="ceh:CEW89_10840"/>
<feature type="domain" description="Glycosyltransferase RgtA/B/C/D-like" evidence="9">
    <location>
        <begin position="62"/>
        <end position="216"/>
    </location>
</feature>
<dbReference type="InterPro" id="IPR050297">
    <property type="entry name" value="LipidA_mod_glycosyltrf_83"/>
</dbReference>
<dbReference type="InterPro" id="IPR038731">
    <property type="entry name" value="RgtA/B/C-like"/>
</dbReference>
<feature type="transmembrane region" description="Helical" evidence="8">
    <location>
        <begin position="16"/>
        <end position="35"/>
    </location>
</feature>
<evidence type="ECO:0000256" key="1">
    <source>
        <dbReference type="ARBA" id="ARBA00004651"/>
    </source>
</evidence>
<dbReference type="GO" id="GO:0016763">
    <property type="term" value="F:pentosyltransferase activity"/>
    <property type="evidence" value="ECO:0007669"/>
    <property type="project" value="TreeGrafter"/>
</dbReference>
<sequence length="493" mass="54701">MVSTPHPMSSRKADRIFLGVVVAYFTIQTLLRTFLGGSFEVDEAEMIAMARDFRLGYGPQLPLYNWFQTAAFKLFGFNTFALTVTKNFLLCLTYAGAYLGLRQKLPIRLSLLGTMGLLLLPNLSFEGQRAGSHSIAMYAAMAWTLYILLRQWRAPDFGNWIALGLCLALGGLSKYNYWLFPLTLFLTAYWHKDLRRTLWRRELLISLAIAAAFVAIPYGWIATHMDQALSSTQKFYHTSSGSSLSPRQQGVVEFFIQSLVAILLTLLSLLVAWLPSRKALRRVAEDQGIGLWLIRAGALGLVISLIGVIASGSSDVQARWLLPALIPLSTGLMLWIGTALSARAGRNLLRFCAVLPLILIAAMADIRLRGAGSDSLMVEVLADHIEDACPDGPIAIDAPGYYYLGNLRYYHPNWFTPSTATIHLIPESVRCFVLVETADLTRVETLLQNYSVPASRLQGPSKAYTATLPYRFEDPDVTRDVPYIIIPLKNGAP</sequence>
<keyword evidence="4" id="KW-0808">Transferase</keyword>
<accession>A0A291GD91</accession>
<dbReference type="AlphaFoldDB" id="A0A291GD91"/>
<dbReference type="RefSeq" id="WP_096805911.1">
    <property type="nucleotide sequence ID" value="NZ_CP022196.1"/>
</dbReference>
<evidence type="ECO:0000313" key="10">
    <source>
        <dbReference type="EMBL" id="ATG48012.1"/>
    </source>
</evidence>
<dbReference type="GO" id="GO:0005886">
    <property type="term" value="C:plasma membrane"/>
    <property type="evidence" value="ECO:0007669"/>
    <property type="project" value="UniProtKB-SubCell"/>
</dbReference>
<feature type="transmembrane region" description="Helical" evidence="8">
    <location>
        <begin position="288"/>
        <end position="312"/>
    </location>
</feature>
<keyword evidence="7 8" id="KW-0472">Membrane</keyword>
<keyword evidence="6 8" id="KW-1133">Transmembrane helix</keyword>
<keyword evidence="3" id="KW-0328">Glycosyltransferase</keyword>
<dbReference type="OrthoDB" id="9153955at2"/>
<keyword evidence="11" id="KW-1185">Reference proteome</keyword>
<protein>
    <recommendedName>
        <fullName evidence="9">Glycosyltransferase RgtA/B/C/D-like domain-containing protein</fullName>
    </recommendedName>
</protein>
<dbReference type="PANTHER" id="PTHR33908">
    <property type="entry name" value="MANNOSYLTRANSFERASE YKCB-RELATED"/>
    <property type="match status" value="1"/>
</dbReference>
<gene>
    <name evidence="10" type="ORF">CEW89_10840</name>
</gene>
<evidence type="ECO:0000256" key="7">
    <source>
        <dbReference type="ARBA" id="ARBA00023136"/>
    </source>
</evidence>